<dbReference type="SUPFAM" id="SSF56112">
    <property type="entry name" value="Protein kinase-like (PK-like)"/>
    <property type="match status" value="1"/>
</dbReference>
<dbReference type="Gene3D" id="3.30.200.20">
    <property type="entry name" value="Phosphorylase Kinase, domain 1"/>
    <property type="match status" value="1"/>
</dbReference>
<dbReference type="InterPro" id="IPR011009">
    <property type="entry name" value="Kinase-like_dom_sf"/>
</dbReference>
<evidence type="ECO:0000313" key="8">
    <source>
        <dbReference type="EMBL" id="GLH71102.1"/>
    </source>
</evidence>
<dbReference type="InterPro" id="IPR011990">
    <property type="entry name" value="TPR-like_helical_dom_sf"/>
</dbReference>
<evidence type="ECO:0000256" key="6">
    <source>
        <dbReference type="SAM" id="MobiDB-lite"/>
    </source>
</evidence>
<evidence type="ECO:0000256" key="4">
    <source>
        <dbReference type="ARBA" id="ARBA00022840"/>
    </source>
</evidence>
<evidence type="ECO:0000256" key="1">
    <source>
        <dbReference type="ARBA" id="ARBA00022679"/>
    </source>
</evidence>
<dbReference type="Pfam" id="PF13424">
    <property type="entry name" value="TPR_12"/>
    <property type="match status" value="2"/>
</dbReference>
<dbReference type="InterPro" id="IPR000719">
    <property type="entry name" value="Prot_kinase_dom"/>
</dbReference>
<reference evidence="8 9" key="1">
    <citation type="journal article" date="2023" name="Antonie Van Leeuwenhoek">
        <title>Mesoterricola silvestris gen. nov., sp. nov., Mesoterricola sediminis sp. nov., Geothrix oryzae sp. nov., Geothrix edaphica sp. nov., Geothrix rubra sp. nov., and Geothrix limicola sp. nov., six novel members of Acidobacteriota isolated from soils.</title>
        <authorList>
            <person name="Itoh H."/>
            <person name="Sugisawa Y."/>
            <person name="Mise K."/>
            <person name="Xu Z."/>
            <person name="Kuniyasu M."/>
            <person name="Ushijima N."/>
            <person name="Kawano K."/>
            <person name="Kobayashi E."/>
            <person name="Shiratori Y."/>
            <person name="Masuda Y."/>
            <person name="Senoo K."/>
        </authorList>
    </citation>
    <scope>NUCLEOTIDE SEQUENCE [LARGE SCALE GENOMIC DNA]</scope>
    <source>
        <strain evidence="8 9">Red803</strain>
    </source>
</reference>
<evidence type="ECO:0000313" key="9">
    <source>
        <dbReference type="Proteomes" id="UP001165089"/>
    </source>
</evidence>
<dbReference type="PROSITE" id="PS00107">
    <property type="entry name" value="PROTEIN_KINASE_ATP"/>
    <property type="match status" value="1"/>
</dbReference>
<name>A0ABQ5Q913_9BACT</name>
<organism evidence="8 9">
    <name type="scientific">Geothrix rubra</name>
    <dbReference type="NCBI Taxonomy" id="2927977"/>
    <lineage>
        <taxon>Bacteria</taxon>
        <taxon>Pseudomonadati</taxon>
        <taxon>Acidobacteriota</taxon>
        <taxon>Holophagae</taxon>
        <taxon>Holophagales</taxon>
        <taxon>Holophagaceae</taxon>
        <taxon>Geothrix</taxon>
    </lineage>
</organism>
<dbReference type="InterPro" id="IPR019734">
    <property type="entry name" value="TPR_rpt"/>
</dbReference>
<keyword evidence="1" id="KW-0808">Transferase</keyword>
<dbReference type="Gene3D" id="1.10.510.10">
    <property type="entry name" value="Transferase(Phosphotransferase) domain 1"/>
    <property type="match status" value="1"/>
</dbReference>
<dbReference type="RefSeq" id="WP_285727012.1">
    <property type="nucleotide sequence ID" value="NZ_BSDD01000005.1"/>
</dbReference>
<feature type="binding site" evidence="5">
    <location>
        <position position="58"/>
    </location>
    <ligand>
        <name>ATP</name>
        <dbReference type="ChEBI" id="CHEBI:30616"/>
    </ligand>
</feature>
<dbReference type="SMART" id="SM00028">
    <property type="entry name" value="TPR"/>
    <property type="match status" value="4"/>
</dbReference>
<evidence type="ECO:0000256" key="5">
    <source>
        <dbReference type="PROSITE-ProRule" id="PRU10141"/>
    </source>
</evidence>
<dbReference type="InterPro" id="IPR008271">
    <property type="entry name" value="Ser/Thr_kinase_AS"/>
</dbReference>
<feature type="domain" description="Protein kinase" evidence="7">
    <location>
        <begin position="29"/>
        <end position="337"/>
    </location>
</feature>
<dbReference type="InterPro" id="IPR017441">
    <property type="entry name" value="Protein_kinase_ATP_BS"/>
</dbReference>
<keyword evidence="9" id="KW-1185">Reference proteome</keyword>
<accession>A0ABQ5Q913</accession>
<evidence type="ECO:0000256" key="3">
    <source>
        <dbReference type="ARBA" id="ARBA00022777"/>
    </source>
</evidence>
<evidence type="ECO:0000259" key="7">
    <source>
        <dbReference type="PROSITE" id="PS50011"/>
    </source>
</evidence>
<dbReference type="Gene3D" id="1.25.40.10">
    <property type="entry name" value="Tetratricopeptide repeat domain"/>
    <property type="match status" value="2"/>
</dbReference>
<sequence>MPQPPNDPAASQVPADPKLLEPGTLVGRFRVEEALGEGGMGTVYRAWDATLERSVALKALRPGGEREAGAMDRFRREALALAQLNHPHVCQVHDWVEDPSGTYIAMELVPGQTLDKAAPELRGRDRLRVIRAVARALESAHAKGLVHRDLKPANIMVARTGHEPQVKVLDFGLARLMDPSVPAEPALTPPAVPSLAHLEAAGTVHESSGGGEATVRPSGGAAGRIGSGASWDRLTQAGTFMGSPSYASPEQIQGQAAGPASDVFSLGIVAWELLSGEHPFPGEGRARMQAIVKGERRTLRGKGIPRPVAELLRGMLDPHPFRRPTASQVARTLDGLLRPRNAMAWAILSAAGMLLAAGAGTWLYARGAVADLVRHHPARLVVLPFGNATGQPQYTSLAERALPMDTGVALAAFPQLQVVEQETLAKAATALGLDLGRGLPPADRRRLAGYLGAALVLHGELRLAPAADLAYVLEDASGRTRTQGDVRPAGPVAAALQAIPDDLMARIGHAIQPLSHPDPSPQARLDGPALLAYAQGLDLMAKGSYKEALAPLRTAAFQAPYAPGPVVMYATCLFRTGDPATDAALRWGLATSRLAKDRYREVIALKALALREREQGHLDAAAAAGREGIALAEQGGYEAQRVAILNNLGLVLQDQGHPEEAQDCFTRAADVQRKLPDPQGLANSLNNLAVAARARGDFAGARSRYQEALTLQRAQGNRYGQALALTNLGDLALSQRQYAEARDVLTQADRLYEAVGNRTERAVCQLNLGILEQCQGAPEPAEAAFRQALQLAEGAQAAPTAALASFYLANLSRERGKAFLASQGYLAAAQRFQALGSGPEWGECMAGLAECALTTRPPRFDEADRLLRLAAGKAPATDVFLLRARWRRARAGGQDATQLLAQVREAARRSEPEILHELEALGPR</sequence>
<dbReference type="Proteomes" id="UP001165089">
    <property type="component" value="Unassembled WGS sequence"/>
</dbReference>
<dbReference type="CDD" id="cd14014">
    <property type="entry name" value="STKc_PknB_like"/>
    <property type="match status" value="1"/>
</dbReference>
<protein>
    <recommendedName>
        <fullName evidence="7">Protein kinase domain-containing protein</fullName>
    </recommendedName>
</protein>
<proteinExistence type="predicted"/>
<evidence type="ECO:0000256" key="2">
    <source>
        <dbReference type="ARBA" id="ARBA00022741"/>
    </source>
</evidence>
<keyword evidence="3" id="KW-0418">Kinase</keyword>
<comment type="caution">
    <text evidence="8">The sequence shown here is derived from an EMBL/GenBank/DDBJ whole genome shotgun (WGS) entry which is preliminary data.</text>
</comment>
<dbReference type="Pfam" id="PF00069">
    <property type="entry name" value="Pkinase"/>
    <property type="match status" value="2"/>
</dbReference>
<dbReference type="EMBL" id="BSDD01000005">
    <property type="protein sequence ID" value="GLH71102.1"/>
    <property type="molecule type" value="Genomic_DNA"/>
</dbReference>
<dbReference type="PROSITE" id="PS00108">
    <property type="entry name" value="PROTEIN_KINASE_ST"/>
    <property type="match status" value="1"/>
</dbReference>
<dbReference type="PANTHER" id="PTHR43289">
    <property type="entry name" value="MITOGEN-ACTIVATED PROTEIN KINASE KINASE KINASE 20-RELATED"/>
    <property type="match status" value="1"/>
</dbReference>
<dbReference type="SMART" id="SM00220">
    <property type="entry name" value="S_TKc"/>
    <property type="match status" value="1"/>
</dbReference>
<gene>
    <name evidence="8" type="ORF">GETHPA_26350</name>
</gene>
<dbReference type="SUPFAM" id="SSF48452">
    <property type="entry name" value="TPR-like"/>
    <property type="match status" value="2"/>
</dbReference>
<keyword evidence="4 5" id="KW-0067">ATP-binding</keyword>
<dbReference type="PROSITE" id="PS50011">
    <property type="entry name" value="PROTEIN_KINASE_DOM"/>
    <property type="match status" value="1"/>
</dbReference>
<feature type="region of interest" description="Disordered" evidence="6">
    <location>
        <begin position="202"/>
        <end position="228"/>
    </location>
</feature>
<keyword evidence="2 5" id="KW-0547">Nucleotide-binding</keyword>
<dbReference type="PANTHER" id="PTHR43289:SF6">
    <property type="entry name" value="SERINE_THREONINE-PROTEIN KINASE NEKL-3"/>
    <property type="match status" value="1"/>
</dbReference>